<dbReference type="GO" id="GO:0003899">
    <property type="term" value="F:DNA-directed RNA polymerase activity"/>
    <property type="evidence" value="ECO:0007669"/>
    <property type="project" value="InterPro"/>
</dbReference>
<dbReference type="Pfam" id="PF04542">
    <property type="entry name" value="Sigma70_r2"/>
    <property type="match status" value="1"/>
</dbReference>
<dbReference type="GO" id="GO:0016987">
    <property type="term" value="F:sigma factor activity"/>
    <property type="evidence" value="ECO:0007669"/>
    <property type="project" value="UniProtKB-KW"/>
</dbReference>
<dbReference type="InterPro" id="IPR007627">
    <property type="entry name" value="RNA_pol_sigma70_r2"/>
</dbReference>
<keyword evidence="4" id="KW-0804">Transcription</keyword>
<sequence length="239" mass="26647">MSAAAVQYAQLQSLADQADAASEREWMIAYMPLVRRAVRALSSHAGAVMECSDMEQVGLMGLLEALRRYGRPDEGFPGYAAMRIRGAILDELRRQDWRPRAARQGAHRLRAAERKLRRQLGREPGRAEVCAALGIDLAEYEQLLCDDCASEFASFDALLAEGTDVAGQQPGPERRAIDAASLARALLALDEREQKVIQLYYEFELNLEEIAQVLDLTAARICQINKRALAKMRSVLEQE</sequence>
<dbReference type="PANTHER" id="PTHR30385">
    <property type="entry name" value="SIGMA FACTOR F FLAGELLAR"/>
    <property type="match status" value="1"/>
</dbReference>
<dbReference type="RefSeq" id="WP_028914511.1">
    <property type="nucleotide sequence ID" value="NZ_VLJS01000026.1"/>
</dbReference>
<dbReference type="PANTHER" id="PTHR30385:SF7">
    <property type="entry name" value="RNA POLYMERASE SIGMA FACTOR FLIA"/>
    <property type="match status" value="1"/>
</dbReference>
<dbReference type="OrthoDB" id="9799825at2"/>
<dbReference type="NCBIfam" id="TIGR02937">
    <property type="entry name" value="sigma70-ECF"/>
    <property type="match status" value="1"/>
</dbReference>
<dbReference type="InterPro" id="IPR000943">
    <property type="entry name" value="RNA_pol_sigma70"/>
</dbReference>
<dbReference type="InterPro" id="IPR014284">
    <property type="entry name" value="RNA_pol_sigma-70_dom"/>
</dbReference>
<dbReference type="PRINTS" id="PR00046">
    <property type="entry name" value="SIGMA70FCT"/>
</dbReference>
<evidence type="ECO:0000313" key="8">
    <source>
        <dbReference type="Proteomes" id="UP000321583"/>
    </source>
</evidence>
<gene>
    <name evidence="7" type="ORF">L613_012100000060</name>
</gene>
<evidence type="ECO:0000313" key="7">
    <source>
        <dbReference type="EMBL" id="TWH16458.1"/>
    </source>
</evidence>
<name>A0A562E452_9GAMM</name>
<dbReference type="EMBL" id="VLJS01000026">
    <property type="protein sequence ID" value="TWH16458.1"/>
    <property type="molecule type" value="Genomic_DNA"/>
</dbReference>
<keyword evidence="2" id="KW-0731">Sigma factor</keyword>
<evidence type="ECO:0000259" key="6">
    <source>
        <dbReference type="Pfam" id="PF04545"/>
    </source>
</evidence>
<dbReference type="InterPro" id="IPR007630">
    <property type="entry name" value="RNA_pol_sigma70_r4"/>
</dbReference>
<protein>
    <submittedName>
        <fullName evidence="7">RNA polymerase sigma-28 (SigD/FliA/WhiG) subunit</fullName>
    </submittedName>
</protein>
<feature type="domain" description="RNA polymerase sigma-70 region 2" evidence="5">
    <location>
        <begin position="29"/>
        <end position="98"/>
    </location>
</feature>
<keyword evidence="8" id="KW-1185">Reference proteome</keyword>
<feature type="domain" description="RNA polymerase sigma-70 region 4" evidence="6">
    <location>
        <begin position="185"/>
        <end position="233"/>
    </location>
</feature>
<dbReference type="NCBIfam" id="TIGR02479">
    <property type="entry name" value="FliA_WhiG"/>
    <property type="match status" value="1"/>
</dbReference>
<dbReference type="Pfam" id="PF04545">
    <property type="entry name" value="Sigma70_r4"/>
    <property type="match status" value="1"/>
</dbReference>
<evidence type="ECO:0000256" key="1">
    <source>
        <dbReference type="ARBA" id="ARBA00023015"/>
    </source>
</evidence>
<dbReference type="GO" id="GO:0003677">
    <property type="term" value="F:DNA binding"/>
    <property type="evidence" value="ECO:0007669"/>
    <property type="project" value="UniProtKB-KW"/>
</dbReference>
<evidence type="ECO:0000256" key="3">
    <source>
        <dbReference type="ARBA" id="ARBA00023125"/>
    </source>
</evidence>
<comment type="caution">
    <text evidence="7">The sequence shown here is derived from an EMBL/GenBank/DDBJ whole genome shotgun (WGS) entry which is preliminary data.</text>
</comment>
<dbReference type="SUPFAM" id="SSF88946">
    <property type="entry name" value="Sigma2 domain of RNA polymerase sigma factors"/>
    <property type="match status" value="1"/>
</dbReference>
<dbReference type="InterPro" id="IPR012845">
    <property type="entry name" value="RNA_pol_sigma_FliA_WhiG"/>
</dbReference>
<dbReference type="GO" id="GO:0006352">
    <property type="term" value="P:DNA-templated transcription initiation"/>
    <property type="evidence" value="ECO:0007669"/>
    <property type="project" value="InterPro"/>
</dbReference>
<evidence type="ECO:0000259" key="5">
    <source>
        <dbReference type="Pfam" id="PF04542"/>
    </source>
</evidence>
<dbReference type="SUPFAM" id="SSF88659">
    <property type="entry name" value="Sigma3 and sigma4 domains of RNA polymerase sigma factors"/>
    <property type="match status" value="2"/>
</dbReference>
<dbReference type="Gene3D" id="1.10.1740.10">
    <property type="match status" value="1"/>
</dbReference>
<keyword evidence="1" id="KW-0805">Transcription regulation</keyword>
<organism evidence="7 8">
    <name type="scientific">Pseudoxanthomonas taiwanensis J19</name>
    <dbReference type="NCBI Taxonomy" id="935569"/>
    <lineage>
        <taxon>Bacteria</taxon>
        <taxon>Pseudomonadati</taxon>
        <taxon>Pseudomonadota</taxon>
        <taxon>Gammaproteobacteria</taxon>
        <taxon>Lysobacterales</taxon>
        <taxon>Lysobacteraceae</taxon>
        <taxon>Pseudoxanthomonas</taxon>
    </lineage>
</organism>
<dbReference type="Gene3D" id="1.20.140.160">
    <property type="match status" value="1"/>
</dbReference>
<dbReference type="Proteomes" id="UP000321583">
    <property type="component" value="Unassembled WGS sequence"/>
</dbReference>
<dbReference type="NCBIfam" id="NF005413">
    <property type="entry name" value="PRK06986.1"/>
    <property type="match status" value="1"/>
</dbReference>
<keyword evidence="3" id="KW-0238">DNA-binding</keyword>
<evidence type="ECO:0000256" key="4">
    <source>
        <dbReference type="ARBA" id="ARBA00023163"/>
    </source>
</evidence>
<reference evidence="7 8" key="1">
    <citation type="submission" date="2019-07" db="EMBL/GenBank/DDBJ databases">
        <title>Genome sequencing of lignin-degrading bacterial isolates.</title>
        <authorList>
            <person name="Gladden J."/>
        </authorList>
    </citation>
    <scope>NUCLEOTIDE SEQUENCE [LARGE SCALE GENOMIC DNA]</scope>
    <source>
        <strain evidence="7 8">J19</strain>
    </source>
</reference>
<dbReference type="InterPro" id="IPR013324">
    <property type="entry name" value="RNA_pol_sigma_r3/r4-like"/>
</dbReference>
<proteinExistence type="predicted"/>
<dbReference type="AlphaFoldDB" id="A0A562E452"/>
<evidence type="ECO:0000256" key="2">
    <source>
        <dbReference type="ARBA" id="ARBA00023082"/>
    </source>
</evidence>
<dbReference type="CDD" id="cd06171">
    <property type="entry name" value="Sigma70_r4"/>
    <property type="match status" value="1"/>
</dbReference>
<dbReference type="InterPro" id="IPR013325">
    <property type="entry name" value="RNA_pol_sigma_r2"/>
</dbReference>
<accession>A0A562E452</accession>